<feature type="region of interest" description="Disordered" evidence="1">
    <location>
        <begin position="1049"/>
        <end position="1097"/>
    </location>
</feature>
<protein>
    <submittedName>
        <fullName evidence="4">Uncharacterized protein</fullName>
    </submittedName>
</protein>
<dbReference type="GO" id="GO:0000466">
    <property type="term" value="P:maturation of 5.8S rRNA from tricistronic rRNA transcript (SSU-rRNA, 5.8S rRNA, LSU-rRNA)"/>
    <property type="evidence" value="ECO:0007669"/>
    <property type="project" value="TreeGrafter"/>
</dbReference>
<dbReference type="Pfam" id="PF16201">
    <property type="entry name" value="NopRA1"/>
    <property type="match status" value="1"/>
</dbReference>
<feature type="domain" description="URB1 C-terminal" evidence="3">
    <location>
        <begin position="1243"/>
        <end position="1361"/>
    </location>
</feature>
<dbReference type="InterPro" id="IPR021714">
    <property type="entry name" value="URB1_N"/>
</dbReference>
<dbReference type="PANTHER" id="PTHR13500:SF0">
    <property type="entry name" value="NUCLEOLAR PRE-RIBOSOMAL-ASSOCIATED PROTEIN 1"/>
    <property type="match status" value="1"/>
</dbReference>
<dbReference type="GO" id="GO:0005730">
    <property type="term" value="C:nucleolus"/>
    <property type="evidence" value="ECO:0007669"/>
    <property type="project" value="TreeGrafter"/>
</dbReference>
<dbReference type="Proteomes" id="UP000051952">
    <property type="component" value="Unassembled WGS sequence"/>
</dbReference>
<feature type="domain" description="URB1 N-terminal" evidence="2">
    <location>
        <begin position="84"/>
        <end position="329"/>
    </location>
</feature>
<dbReference type="InterPro" id="IPR039844">
    <property type="entry name" value="URB1"/>
</dbReference>
<evidence type="ECO:0000256" key="1">
    <source>
        <dbReference type="SAM" id="MobiDB-lite"/>
    </source>
</evidence>
<dbReference type="OMA" id="TMCPRDV"/>
<name>A0A0S4JDX2_BODSA</name>
<dbReference type="Pfam" id="PF11707">
    <property type="entry name" value="Npa1"/>
    <property type="match status" value="1"/>
</dbReference>
<organism evidence="4 5">
    <name type="scientific">Bodo saltans</name>
    <name type="common">Flagellated protozoan</name>
    <dbReference type="NCBI Taxonomy" id="75058"/>
    <lineage>
        <taxon>Eukaryota</taxon>
        <taxon>Discoba</taxon>
        <taxon>Euglenozoa</taxon>
        <taxon>Kinetoplastea</taxon>
        <taxon>Metakinetoplastina</taxon>
        <taxon>Eubodonida</taxon>
        <taxon>Bodonidae</taxon>
        <taxon>Bodo</taxon>
    </lineage>
</organism>
<dbReference type="InterPro" id="IPR032436">
    <property type="entry name" value="URB1_C"/>
</dbReference>
<feature type="compositionally biased region" description="Polar residues" evidence="1">
    <location>
        <begin position="1386"/>
        <end position="1398"/>
    </location>
</feature>
<evidence type="ECO:0000259" key="3">
    <source>
        <dbReference type="Pfam" id="PF16201"/>
    </source>
</evidence>
<feature type="region of interest" description="Disordered" evidence="1">
    <location>
        <begin position="1379"/>
        <end position="1401"/>
    </location>
</feature>
<dbReference type="SUPFAM" id="SSF48371">
    <property type="entry name" value="ARM repeat"/>
    <property type="match status" value="1"/>
</dbReference>
<dbReference type="GO" id="GO:0000463">
    <property type="term" value="P:maturation of LSU-rRNA from tricistronic rRNA transcript (SSU-rRNA, 5.8S rRNA, LSU-rRNA)"/>
    <property type="evidence" value="ECO:0007669"/>
    <property type="project" value="TreeGrafter"/>
</dbReference>
<sequence>MALIEPIIGHLLSKYQQTVEEGLQKIEVHLKQDGAEFANLFAAQSHAVSALILSSQRTPAVLEQSFSIVKHIISLSSQSSRLMIARTITTKETFPMFSTALSSVTEANVNVCLQALGLLAAIAIHCPQVILSRFGGQVPLHFACFRPQLPFGLRRLRNARLVLLANLASSKYPRTTTEVICTHGFLTQLLEDTAEILRQDEGDSMKVVSEVLDVVQYRFISDTSTIDKETRKQLLVGQRNIFRILIKALSVEAIADRCASMLYQLVDGVMESSSDYALSRTEADDKGMPNFLVFTILRTLHPKNTAREAALVCYILNKCPDLIRPYFVRVSSHLAEDTGVRGSSSNNPVNNIAVLNVLTRSMLAPLPFHLQGSVARLQPSSASAQRFFSLSPKNAAEEVCPPWLGQFIHKRINNSNNLAMLVWALQVAQSAVNRAMHVHKLIHAIHAAQSKQLEEHRKLGSLTSDVADFLAVDMEQYDAEFLAALETFLPKREEFWHRMSQQLHKPFTEPSTPASGEAGNAKAALLREKTLFAVERMNLLMDSYTTLFRLRVSWLSAAPELHPRIVENKKGGWTGVMTQLMQTQGSSDGLALWTPKSVATLCNLLCSSLARGVQIPRLHHVNTGNALSTLPRSQSIADWPLLVSLLSWYCANRRAEAEEDISNDTQEALGYIARLVLLCVHSVSVRYAAELDEVYLWLSELQPKFIPMFLHVIGIMMVRSTSKTAEKIAATLTNAEYGVLVESATVLIQKSREKATTQDPKKAAGGNVWQVNIEENLKPFEDFVDTIKQMWSTRQKLLRRGLTRAANANATIAMRGRKQLTVAVLAATTHTHTSSLVDVLQDVCNSHSDSLLSSSLVPLKSDSDDATIARIEAAGTFVELCKLLVPSSKKKSNSDDWTKSKVAPWCVLRRIAALNDSDKTTASTIESVLRHVSSVGATEDGLSADAQHTTRFVQSSHALSPIDGVLACVLLLLQRALKVSYIGRTDAPLKVIADDVIDRLGQLTLRTYAGTLSASDRLRYAVLLHLHYVQHPHAIQKADAITNEADVMLGSSDSDAGSDSETDQSLSTTPRQRPADVGAVPAESRKRFRSSNNARGAKKGQGVVLQSCVVPSQIQRGRYVTEGAALAPNTTREIDVLTQLLDSWTEMDARRLTGPLTLTNHVYIRTSSEHDSSVSGKQLASMWRAIFPDVLSARDQLVVDIRAATHRLDMDPRYLLPLVNTVAAISAAHPELVPPHLLSRMFSFSVRALSFTCPALRQLASNILALSAKHLTPQRRSLLNYARLRTLKWELQLAKRGKTSSSADRSVPRLPASVTAFMVAAQTPLHRYDHHLHNDVVNFLSGVPSSFSSNFPLDHLLTSFPLGCLTHSLMVQKQDELVRGPRAAPQNGSTGASASKKTGGNRVLDEGGNMLQAALEKEAPVHLQFIFGMLSSSSGALADARALIRSGVISNTLSLITMLSSHPNLRVQALDVVTRVCSHSADVASTLAVEGQVLSWAHSFALHVTEEFSDRVDELSGPLLQHVLQLTLRLLQSLPRSSGRHSFIQDRISRGAVDALRRRLQHLNVSSKNLWEQVESLESVLRDK</sequence>
<dbReference type="PANTHER" id="PTHR13500">
    <property type="entry name" value="NUCLEOLAR PRERIBOSOMAL-ASSOCIATED PROTEIN 1"/>
    <property type="match status" value="1"/>
</dbReference>
<proteinExistence type="predicted"/>
<dbReference type="VEuPathDB" id="TriTrypDB:BSAL_22680c"/>
<gene>
    <name evidence="4" type="ORF">BSAL_22680c</name>
</gene>
<dbReference type="EMBL" id="CYKH01001759">
    <property type="protein sequence ID" value="CUG89674.1"/>
    <property type="molecule type" value="Genomic_DNA"/>
</dbReference>
<accession>A0A0S4JDX2</accession>
<dbReference type="OrthoDB" id="272231at2759"/>
<evidence type="ECO:0000313" key="5">
    <source>
        <dbReference type="Proteomes" id="UP000051952"/>
    </source>
</evidence>
<keyword evidence="5" id="KW-1185">Reference proteome</keyword>
<dbReference type="InterPro" id="IPR016024">
    <property type="entry name" value="ARM-type_fold"/>
</dbReference>
<evidence type="ECO:0000259" key="2">
    <source>
        <dbReference type="Pfam" id="PF11707"/>
    </source>
</evidence>
<evidence type="ECO:0000313" key="4">
    <source>
        <dbReference type="EMBL" id="CUG89674.1"/>
    </source>
</evidence>
<reference evidence="5" key="1">
    <citation type="submission" date="2015-09" db="EMBL/GenBank/DDBJ databases">
        <authorList>
            <consortium name="Pathogen Informatics"/>
        </authorList>
    </citation>
    <scope>NUCLEOTIDE SEQUENCE [LARGE SCALE GENOMIC DNA]</scope>
    <source>
        <strain evidence="5">Lake Konstanz</strain>
    </source>
</reference>